<evidence type="ECO:0000313" key="2">
    <source>
        <dbReference type="EMBL" id="KAJ1731393.1"/>
    </source>
</evidence>
<evidence type="ECO:0000313" key="3">
    <source>
        <dbReference type="Proteomes" id="UP001143981"/>
    </source>
</evidence>
<keyword evidence="1" id="KW-0472">Membrane</keyword>
<protein>
    <submittedName>
        <fullName evidence="2">Uncharacterized protein</fullName>
    </submittedName>
</protein>
<keyword evidence="1" id="KW-1133">Transmembrane helix</keyword>
<feature type="transmembrane region" description="Helical" evidence="1">
    <location>
        <begin position="14"/>
        <end position="32"/>
    </location>
</feature>
<feature type="transmembrane region" description="Helical" evidence="1">
    <location>
        <begin position="138"/>
        <end position="162"/>
    </location>
</feature>
<accession>A0A9W8CZ30</accession>
<keyword evidence="1" id="KW-0812">Transmembrane</keyword>
<keyword evidence="3" id="KW-1185">Reference proteome</keyword>
<sequence>MTHAVTMDTSVEHIGLLLGLANGCTVLGAILLHHFVKAYGQLNGMVLIHLLGCLSTGIMWFTAKNYNGLSLFAIVYSMSAGSVVPMYPMGQLDIKDKESWLLGGTQVIKWVILTTAVAIPILKVFYIDWAKPYLSTYWIQPAIAIVSISYFTATVGLIVLRFSLSPYLKARL</sequence>
<feature type="transmembrane region" description="Helical" evidence="1">
    <location>
        <begin position="107"/>
        <end position="126"/>
    </location>
</feature>
<dbReference type="OrthoDB" id="2213137at2759"/>
<proteinExistence type="predicted"/>
<dbReference type="Proteomes" id="UP001143981">
    <property type="component" value="Unassembled WGS sequence"/>
</dbReference>
<reference evidence="2" key="1">
    <citation type="submission" date="2022-07" db="EMBL/GenBank/DDBJ databases">
        <title>Phylogenomic reconstructions and comparative analyses of Kickxellomycotina fungi.</title>
        <authorList>
            <person name="Reynolds N.K."/>
            <person name="Stajich J.E."/>
            <person name="Barry K."/>
            <person name="Grigoriev I.V."/>
            <person name="Crous P."/>
            <person name="Smith M.E."/>
        </authorList>
    </citation>
    <scope>NUCLEOTIDE SEQUENCE</scope>
    <source>
        <strain evidence="2">BCRC 34381</strain>
    </source>
</reference>
<organism evidence="2 3">
    <name type="scientific">Coemansia biformis</name>
    <dbReference type="NCBI Taxonomy" id="1286918"/>
    <lineage>
        <taxon>Eukaryota</taxon>
        <taxon>Fungi</taxon>
        <taxon>Fungi incertae sedis</taxon>
        <taxon>Zoopagomycota</taxon>
        <taxon>Kickxellomycotina</taxon>
        <taxon>Kickxellomycetes</taxon>
        <taxon>Kickxellales</taxon>
        <taxon>Kickxellaceae</taxon>
        <taxon>Coemansia</taxon>
    </lineage>
</organism>
<feature type="transmembrane region" description="Helical" evidence="1">
    <location>
        <begin position="69"/>
        <end position="87"/>
    </location>
</feature>
<dbReference type="EMBL" id="JANBOI010000334">
    <property type="protein sequence ID" value="KAJ1731393.1"/>
    <property type="molecule type" value="Genomic_DNA"/>
</dbReference>
<comment type="caution">
    <text evidence="2">The sequence shown here is derived from an EMBL/GenBank/DDBJ whole genome shotgun (WGS) entry which is preliminary data.</text>
</comment>
<name>A0A9W8CZ30_9FUNG</name>
<dbReference type="AlphaFoldDB" id="A0A9W8CZ30"/>
<gene>
    <name evidence="2" type="ORF">LPJ61_002557</name>
</gene>
<evidence type="ECO:0000256" key="1">
    <source>
        <dbReference type="SAM" id="Phobius"/>
    </source>
</evidence>
<feature type="transmembrane region" description="Helical" evidence="1">
    <location>
        <begin position="44"/>
        <end position="63"/>
    </location>
</feature>